<dbReference type="Pfam" id="PF00480">
    <property type="entry name" value="ROK"/>
    <property type="match status" value="1"/>
</dbReference>
<reference evidence="3" key="1">
    <citation type="submission" date="2018-12" db="EMBL/GenBank/DDBJ databases">
        <title>Complete genome sequence of Paenibacillus sp. MBLB1234.</title>
        <authorList>
            <person name="Nam Y.-D."/>
            <person name="Kang J."/>
            <person name="Chung W.-H."/>
            <person name="Park Y.S."/>
        </authorList>
    </citation>
    <scope>NUCLEOTIDE SEQUENCE [LARGE SCALE GENOMIC DNA]</scope>
    <source>
        <strain evidence="3">MBLB1234</strain>
    </source>
</reference>
<organism evidence="2 3">
    <name type="scientific">Paenibacillus lutimineralis</name>
    <dbReference type="NCBI Taxonomy" id="2707005"/>
    <lineage>
        <taxon>Bacteria</taxon>
        <taxon>Bacillati</taxon>
        <taxon>Bacillota</taxon>
        <taxon>Bacilli</taxon>
        <taxon>Bacillales</taxon>
        <taxon>Paenibacillaceae</taxon>
        <taxon>Paenibacillus</taxon>
    </lineage>
</organism>
<dbReference type="OrthoDB" id="9810372at2"/>
<evidence type="ECO:0000313" key="3">
    <source>
        <dbReference type="Proteomes" id="UP000270678"/>
    </source>
</evidence>
<name>A0A3S9UT38_9BACL</name>
<gene>
    <name evidence="2" type="ORF">EI981_02380</name>
</gene>
<dbReference type="InterPro" id="IPR000600">
    <property type="entry name" value="ROK"/>
</dbReference>
<dbReference type="RefSeq" id="WP_126995096.1">
    <property type="nucleotide sequence ID" value="NZ_CP034346.1"/>
</dbReference>
<dbReference type="KEGG" id="plut:EI981_02380"/>
<comment type="similarity">
    <text evidence="1">Belongs to the ROK (NagC/XylR) family.</text>
</comment>
<dbReference type="Gene3D" id="3.30.420.40">
    <property type="match status" value="2"/>
</dbReference>
<dbReference type="InterPro" id="IPR043129">
    <property type="entry name" value="ATPase_NBD"/>
</dbReference>
<dbReference type="EMBL" id="CP034346">
    <property type="protein sequence ID" value="AZS13431.1"/>
    <property type="molecule type" value="Genomic_DNA"/>
</dbReference>
<keyword evidence="3" id="KW-1185">Reference proteome</keyword>
<sequence length="319" mass="33873">MRYAIGVDVGGTNIVCGLVDEDGNIVVQRKYPTAANEGPQAILVKIGKTIEQLIEETGISREQCIAVGMGIPGLVDPVQGVSMRAVNLNWRDIPVASRLSELIGKPVYIDNDVRMYVYGEAVAGAGRGYDYVYGVTIGTGLASAFVQHGSLHYGHRYISGEIGHVPIEHVDFPCNCGRIGCLETIVSATGIARQARDRIAKGESSLLQEWFPNPADISASAVSKASDDGDVMAQDVLAQTGKTFARALAWAVPLLSPDAIVIGGGGALAGEALFTPIRQELDRLLLQDYIGQFVIKPAELNDHAGIIGSALWALKCSDV</sequence>
<accession>A0A3S9UT38</accession>
<dbReference type="PANTHER" id="PTHR18964">
    <property type="entry name" value="ROK (REPRESSOR, ORF, KINASE) FAMILY"/>
    <property type="match status" value="1"/>
</dbReference>
<proteinExistence type="inferred from homology"/>
<protein>
    <submittedName>
        <fullName evidence="2">ROK family protein</fullName>
    </submittedName>
</protein>
<dbReference type="PANTHER" id="PTHR18964:SF149">
    <property type="entry name" value="BIFUNCTIONAL UDP-N-ACETYLGLUCOSAMINE 2-EPIMERASE_N-ACETYLMANNOSAMINE KINASE"/>
    <property type="match status" value="1"/>
</dbReference>
<evidence type="ECO:0000256" key="1">
    <source>
        <dbReference type="ARBA" id="ARBA00006479"/>
    </source>
</evidence>
<dbReference type="Proteomes" id="UP000270678">
    <property type="component" value="Chromosome"/>
</dbReference>
<dbReference type="AlphaFoldDB" id="A0A3S9UT38"/>
<dbReference type="SUPFAM" id="SSF53067">
    <property type="entry name" value="Actin-like ATPase domain"/>
    <property type="match status" value="1"/>
</dbReference>
<evidence type="ECO:0000313" key="2">
    <source>
        <dbReference type="EMBL" id="AZS13431.1"/>
    </source>
</evidence>